<feature type="transmembrane region" description="Helical" evidence="7">
    <location>
        <begin position="852"/>
        <end position="869"/>
    </location>
</feature>
<evidence type="ECO:0000313" key="9">
    <source>
        <dbReference type="EMBL" id="KAK2959182.1"/>
    </source>
</evidence>
<evidence type="ECO:0000256" key="5">
    <source>
        <dbReference type="ARBA" id="ARBA00023136"/>
    </source>
</evidence>
<evidence type="ECO:0000256" key="6">
    <source>
        <dbReference type="SAM" id="MobiDB-lite"/>
    </source>
</evidence>
<feature type="compositionally biased region" description="Basic and acidic residues" evidence="6">
    <location>
        <begin position="129"/>
        <end position="147"/>
    </location>
</feature>
<dbReference type="Pfam" id="PF03600">
    <property type="entry name" value="CitMHS"/>
    <property type="match status" value="1"/>
</dbReference>
<dbReference type="CDD" id="cd01115">
    <property type="entry name" value="SLC13_permease"/>
    <property type="match status" value="1"/>
</dbReference>
<feature type="transmembrane region" description="Helical" evidence="7">
    <location>
        <begin position="776"/>
        <end position="804"/>
    </location>
</feature>
<feature type="region of interest" description="Disordered" evidence="6">
    <location>
        <begin position="181"/>
        <end position="292"/>
    </location>
</feature>
<sequence>MKFGRQLQFIQVEKWKGKYINYSFLKKEIKSIFGPYLNPSKVTIKPGTDKRRFQNRSKHPKISVQNKPGQLLFPDGQTVLTFKPSTQIRRAESTLGGWGTDGQLSSGFSGSMLNIRMAERVHGSTADFHDEGRQTESHEQPIEEQKEITSQQEPIHTPIDIPPTVKPVISTDDTHAVIVMPTQPSTEEPPTAEQKVEVSETTSEDRPEEEKKSQTASEEQQSAGEAQPTQEVQSTGEEQLEEEDDQKLLQEEDVAAKARSPSNQHESSVPAIRDPVLAQRTDSQPGLKRTESQEEVTLQVRVEEWGYVYEQELRKVIFFVRQQVNNFYGQITALQQRIDSYEPNQITVGKTVQLKRHFLNFCVEAQELMNYVGVNKEGFRKILKKLVKVVSQNETEVDEEGHEKTKIVSYVKDEKEQMEEATNAIINGLPKISAIIDRIVLLYVETFCPDGKFGSGGDPDHAEELLTMTPKHKQQLEMELRTELLNSVEAQIAWKKNTILGEYLTHQQKAQLPGQLTAQAGDGLRDRTISSQIVTPQGDIVQEEELSPEQLALKKKEESRKDMHRTKWIPVIIAYLVLIVFGAVPWPSNIASQMRCLGLLLYAGTLWCTEAIPPYVTSLSIPMYATFLQVAGPTGTPLVDASKAIVKAMMSNTVLLAIGGFSIALAMKHSKLDTKLAGYLLQFKLARNPHFFIMLIMVLEYLLTMVISNVSSTMLAVSICLPILRETPVGCRFNKAILLGIALCGNIAGMATPLASPQSMIAYETCESAMGDAAKISFGSWVGVAIPNSLVICAAGYVVLVFMYRIDIKEVPFASKKQTFLNFKQFYVAIISIATIALWFVVSYVPALGNEATIALIPFVFFFGFGFAKKTDLKELPWNIVLLVMGGSALGEAIKSSKLLEMIAGWFSGGFSLWPVYVKSLILTLVVFVVAIIVSHTVSALIFLPIIASIMAVSGNHVELVVVMCSFTISCPMILTVGSFPNICTASIEDAEHKSYVGSKDFLTFGTIVSVIGFVITNGVGFGLSFALGL</sequence>
<evidence type="ECO:0000256" key="1">
    <source>
        <dbReference type="ARBA" id="ARBA00004141"/>
    </source>
</evidence>
<feature type="transmembrane region" description="Helical" evidence="7">
    <location>
        <begin position="568"/>
        <end position="587"/>
    </location>
</feature>
<proteinExistence type="predicted"/>
<dbReference type="InterPro" id="IPR004680">
    <property type="entry name" value="Cit_transptr-like_dom"/>
</dbReference>
<feature type="transmembrane region" description="Helical" evidence="7">
    <location>
        <begin position="876"/>
        <end position="894"/>
    </location>
</feature>
<evidence type="ECO:0000259" key="8">
    <source>
        <dbReference type="PROSITE" id="PS51382"/>
    </source>
</evidence>
<protein>
    <submittedName>
        <fullName evidence="9">Divalent Anion:Na+ Symporter</fullName>
    </submittedName>
</protein>
<evidence type="ECO:0000256" key="2">
    <source>
        <dbReference type="ARBA" id="ARBA00022448"/>
    </source>
</evidence>
<keyword evidence="10" id="KW-1185">Reference proteome</keyword>
<feature type="transmembrane region" description="Helical" evidence="7">
    <location>
        <begin position="925"/>
        <end position="948"/>
    </location>
</feature>
<dbReference type="Proteomes" id="UP001281761">
    <property type="component" value="Unassembled WGS sequence"/>
</dbReference>
<evidence type="ECO:0000256" key="7">
    <source>
        <dbReference type="SAM" id="Phobius"/>
    </source>
</evidence>
<feature type="compositionally biased region" description="Polar residues" evidence="6">
    <location>
        <begin position="214"/>
        <end position="236"/>
    </location>
</feature>
<accession>A0ABQ9Y621</accession>
<name>A0ABQ9Y621_9EUKA</name>
<feature type="transmembrane region" description="Helical" evidence="7">
    <location>
        <begin position="1002"/>
        <end position="1028"/>
    </location>
</feature>
<dbReference type="InterPro" id="IPR004331">
    <property type="entry name" value="SPX_dom"/>
</dbReference>
<dbReference type="Pfam" id="PF03105">
    <property type="entry name" value="SPX"/>
    <property type="match status" value="1"/>
</dbReference>
<keyword evidence="3 7" id="KW-0812">Transmembrane</keyword>
<feature type="transmembrane region" description="Helical" evidence="7">
    <location>
        <begin position="900"/>
        <end position="918"/>
    </location>
</feature>
<evidence type="ECO:0000256" key="4">
    <source>
        <dbReference type="ARBA" id="ARBA00022989"/>
    </source>
</evidence>
<feature type="compositionally biased region" description="Basic and acidic residues" evidence="6">
    <location>
        <begin position="246"/>
        <end position="256"/>
    </location>
</feature>
<keyword evidence="4 7" id="KW-1133">Transmembrane helix</keyword>
<keyword evidence="2" id="KW-0813">Transport</keyword>
<feature type="transmembrane region" description="Helical" evidence="7">
    <location>
        <begin position="825"/>
        <end position="846"/>
    </location>
</feature>
<comment type="caution">
    <text evidence="9">The sequence shown here is derived from an EMBL/GenBank/DDBJ whole genome shotgun (WGS) entry which is preliminary data.</text>
</comment>
<dbReference type="PROSITE" id="PS51382">
    <property type="entry name" value="SPX"/>
    <property type="match status" value="1"/>
</dbReference>
<evidence type="ECO:0000313" key="10">
    <source>
        <dbReference type="Proteomes" id="UP001281761"/>
    </source>
</evidence>
<keyword evidence="5 7" id="KW-0472">Membrane</keyword>
<feature type="transmembrane region" description="Helical" evidence="7">
    <location>
        <begin position="736"/>
        <end position="756"/>
    </location>
</feature>
<organism evidence="9 10">
    <name type="scientific">Blattamonas nauphoetae</name>
    <dbReference type="NCBI Taxonomy" id="2049346"/>
    <lineage>
        <taxon>Eukaryota</taxon>
        <taxon>Metamonada</taxon>
        <taxon>Preaxostyla</taxon>
        <taxon>Oxymonadida</taxon>
        <taxon>Blattamonas</taxon>
    </lineage>
</organism>
<evidence type="ECO:0000256" key="3">
    <source>
        <dbReference type="ARBA" id="ARBA00022692"/>
    </source>
</evidence>
<feature type="region of interest" description="Disordered" evidence="6">
    <location>
        <begin position="129"/>
        <end position="168"/>
    </location>
</feature>
<dbReference type="EMBL" id="JARBJD010000031">
    <property type="protein sequence ID" value="KAK2959182.1"/>
    <property type="molecule type" value="Genomic_DNA"/>
</dbReference>
<feature type="compositionally biased region" description="Basic and acidic residues" evidence="6">
    <location>
        <begin position="194"/>
        <end position="213"/>
    </location>
</feature>
<feature type="transmembrane region" description="Helical" evidence="7">
    <location>
        <begin position="645"/>
        <end position="667"/>
    </location>
</feature>
<dbReference type="PANTHER" id="PTHR10283:SF92">
    <property type="entry name" value="LOW-AFFINITY PHOSPHATE TRANSPORTER PHO91"/>
    <property type="match status" value="1"/>
</dbReference>
<comment type="subcellular location">
    <subcellularLocation>
        <location evidence="1">Membrane</location>
        <topology evidence="1">Multi-pass membrane protein</topology>
    </subcellularLocation>
</comment>
<dbReference type="PANTHER" id="PTHR10283">
    <property type="entry name" value="SOLUTE CARRIER FAMILY 13 MEMBER"/>
    <property type="match status" value="1"/>
</dbReference>
<reference evidence="9 10" key="1">
    <citation type="journal article" date="2022" name="bioRxiv">
        <title>Genomics of Preaxostyla Flagellates Illuminates Evolutionary Transitions and the Path Towards Mitochondrial Loss.</title>
        <authorList>
            <person name="Novak L.V.F."/>
            <person name="Treitli S.C."/>
            <person name="Pyrih J."/>
            <person name="Halakuc P."/>
            <person name="Pipaliya S.V."/>
            <person name="Vacek V."/>
            <person name="Brzon O."/>
            <person name="Soukal P."/>
            <person name="Eme L."/>
            <person name="Dacks J.B."/>
            <person name="Karnkowska A."/>
            <person name="Elias M."/>
            <person name="Hampl V."/>
        </authorList>
    </citation>
    <scope>NUCLEOTIDE SEQUENCE [LARGE SCALE GENOMIC DNA]</scope>
    <source>
        <strain evidence="9">NAU3</strain>
        <tissue evidence="9">Gut</tissue>
    </source>
</reference>
<gene>
    <name evidence="9" type="ORF">BLNAU_5740</name>
</gene>
<feature type="transmembrane region" description="Helical" evidence="7">
    <location>
        <begin position="960"/>
        <end position="981"/>
    </location>
</feature>
<feature type="domain" description="SPX" evidence="8">
    <location>
        <begin position="1"/>
        <end position="400"/>
    </location>
</feature>